<dbReference type="InterPro" id="IPR012337">
    <property type="entry name" value="RNaseH-like_sf"/>
</dbReference>
<evidence type="ECO:0000259" key="1">
    <source>
        <dbReference type="PROSITE" id="PS50822"/>
    </source>
</evidence>
<dbReference type="SUPFAM" id="SSF53098">
    <property type="entry name" value="Ribonuclease H-like"/>
    <property type="match status" value="1"/>
</dbReference>
<protein>
    <submittedName>
        <fullName evidence="2">Piwi-domain-containing protein</fullName>
    </submittedName>
</protein>
<dbReference type="Proteomes" id="UP000233469">
    <property type="component" value="Unassembled WGS sequence"/>
</dbReference>
<dbReference type="PROSITE" id="PS50822">
    <property type="entry name" value="PIWI"/>
    <property type="match status" value="1"/>
</dbReference>
<dbReference type="PANTHER" id="PTHR22891">
    <property type="entry name" value="EUKARYOTIC TRANSLATION INITIATION FACTOR 2C"/>
    <property type="match status" value="1"/>
</dbReference>
<dbReference type="InterPro" id="IPR036397">
    <property type="entry name" value="RNaseH_sf"/>
</dbReference>
<reference evidence="2 3" key="2">
    <citation type="submission" date="2017-10" db="EMBL/GenBank/DDBJ databases">
        <title>Extensive intraspecific genome diversity in a model arbuscular mycorrhizal fungus.</title>
        <authorList>
            <person name="Chen E.C.H."/>
            <person name="Morin E."/>
            <person name="Baudet D."/>
            <person name="Noel J."/>
            <person name="Ndikumana S."/>
            <person name="Charron P."/>
            <person name="St-Onge C."/>
            <person name="Giorgi J."/>
            <person name="Grigoriev I.V."/>
            <person name="Roux C."/>
            <person name="Martin F.M."/>
            <person name="Corradi N."/>
        </authorList>
    </citation>
    <scope>NUCLEOTIDE SEQUENCE [LARGE SCALE GENOMIC DNA]</scope>
    <source>
        <strain evidence="2 3">C2</strain>
    </source>
</reference>
<dbReference type="Gene3D" id="3.30.420.10">
    <property type="entry name" value="Ribonuclease H-like superfamily/Ribonuclease H"/>
    <property type="match status" value="1"/>
</dbReference>
<evidence type="ECO:0000313" key="3">
    <source>
        <dbReference type="Proteomes" id="UP000233469"/>
    </source>
</evidence>
<accession>A0A2N1L5Z7</accession>
<evidence type="ECO:0000313" key="2">
    <source>
        <dbReference type="EMBL" id="PKK44794.1"/>
    </source>
</evidence>
<gene>
    <name evidence="2" type="ORF">RhiirC2_859240</name>
</gene>
<reference evidence="2 3" key="1">
    <citation type="submission" date="2016-04" db="EMBL/GenBank/DDBJ databases">
        <title>Genome analyses suggest a sexual origin of heterokaryosis in a supposedly ancient asexual fungus.</title>
        <authorList>
            <person name="Ropars J."/>
            <person name="Sedzielewska K."/>
            <person name="Noel J."/>
            <person name="Charron P."/>
            <person name="Farinelli L."/>
            <person name="Marton T."/>
            <person name="Kruger M."/>
            <person name="Pelin A."/>
            <person name="Brachmann A."/>
            <person name="Corradi N."/>
        </authorList>
    </citation>
    <scope>NUCLEOTIDE SEQUENCE [LARGE SCALE GENOMIC DNA]</scope>
    <source>
        <strain evidence="2 3">C2</strain>
    </source>
</reference>
<dbReference type="EMBL" id="LLXL01009089">
    <property type="protein sequence ID" value="PKK44794.1"/>
    <property type="molecule type" value="Genomic_DNA"/>
</dbReference>
<organism evidence="2 3">
    <name type="scientific">Rhizophagus irregularis</name>
    <dbReference type="NCBI Taxonomy" id="588596"/>
    <lineage>
        <taxon>Eukaryota</taxon>
        <taxon>Fungi</taxon>
        <taxon>Fungi incertae sedis</taxon>
        <taxon>Mucoromycota</taxon>
        <taxon>Glomeromycotina</taxon>
        <taxon>Glomeromycetes</taxon>
        <taxon>Glomerales</taxon>
        <taxon>Glomeraceae</taxon>
        <taxon>Rhizophagus</taxon>
    </lineage>
</organism>
<dbReference type="Pfam" id="PF02171">
    <property type="entry name" value="Piwi"/>
    <property type="match status" value="1"/>
</dbReference>
<proteinExistence type="predicted"/>
<dbReference type="GO" id="GO:0003676">
    <property type="term" value="F:nucleic acid binding"/>
    <property type="evidence" value="ECO:0007669"/>
    <property type="project" value="InterPro"/>
</dbReference>
<sequence>MDITHPFEFDFYLLSHAGLQGTSRPTYYQVLYDENGFDANKLQTLSYNLCHIYARCTRAVSLVPPVYYAHLAANRARLYSFRYTGTESSKGGKNVAVAVREELRKVMYFI</sequence>
<dbReference type="InterPro" id="IPR003165">
    <property type="entry name" value="Piwi"/>
</dbReference>
<dbReference type="AlphaFoldDB" id="A0A2N1L5Z7"/>
<comment type="caution">
    <text evidence="2">The sequence shown here is derived from an EMBL/GenBank/DDBJ whole genome shotgun (WGS) entry which is preliminary data.</text>
</comment>
<name>A0A2N1L5Z7_9GLOM</name>
<feature type="domain" description="Piwi" evidence="1">
    <location>
        <begin position="1"/>
        <end position="77"/>
    </location>
</feature>